<dbReference type="PANTHER" id="PTHR40050">
    <property type="entry name" value="INNER SPORE COAT PROTEIN H"/>
    <property type="match status" value="1"/>
</dbReference>
<proteinExistence type="predicted"/>
<protein>
    <recommendedName>
        <fullName evidence="2">Cellulosomal protein</fullName>
    </recommendedName>
</protein>
<accession>A0A381WGI1</accession>
<reference evidence="1" key="1">
    <citation type="submission" date="2018-05" db="EMBL/GenBank/DDBJ databases">
        <authorList>
            <person name="Lanie J.A."/>
            <person name="Ng W.-L."/>
            <person name="Kazmierczak K.M."/>
            <person name="Andrzejewski T.M."/>
            <person name="Davidsen T.M."/>
            <person name="Wayne K.J."/>
            <person name="Tettelin H."/>
            <person name="Glass J.I."/>
            <person name="Rusch D."/>
            <person name="Podicherti R."/>
            <person name="Tsui H.-C.T."/>
            <person name="Winkler M.E."/>
        </authorList>
    </citation>
    <scope>NUCLEOTIDE SEQUENCE</scope>
</reference>
<dbReference type="EMBL" id="UINC01011725">
    <property type="protein sequence ID" value="SVA51562.1"/>
    <property type="molecule type" value="Genomic_DNA"/>
</dbReference>
<evidence type="ECO:0008006" key="2">
    <source>
        <dbReference type="Google" id="ProtNLM"/>
    </source>
</evidence>
<dbReference type="InterPro" id="IPR014867">
    <property type="entry name" value="Spore_coat_CotH_CotH2/3/7"/>
</dbReference>
<evidence type="ECO:0000313" key="1">
    <source>
        <dbReference type="EMBL" id="SVA51562.1"/>
    </source>
</evidence>
<dbReference type="Pfam" id="PF08757">
    <property type="entry name" value="CotH"/>
    <property type="match status" value="1"/>
</dbReference>
<organism evidence="1">
    <name type="scientific">marine metagenome</name>
    <dbReference type="NCBI Taxonomy" id="408172"/>
    <lineage>
        <taxon>unclassified sequences</taxon>
        <taxon>metagenomes</taxon>
        <taxon>ecological metagenomes</taxon>
    </lineage>
</organism>
<dbReference type="AlphaFoldDB" id="A0A381WGI1"/>
<sequence>MNLIYFKTTTTGLAVLMLCTAVSAADKELTLDELFPTDRVLDVQITVAGKDWDKIRHQSRDFVSALHEKRKTEPIDGPYDYVNADMTIDGMKFEKIGLRKKGFIGSQSSSRPSLKIKLNHTDKEQAIGGLTNLTMNNNKQDGTIVSQYMGYALFNAAGSPASRCAFAKVTVNGKNLGIYSHVESMRKPLLARAFGDNNGTLYEGTVVDFYEGWEGSLEHKRGDDKPGREKIRQLIQLLESDEVSEEAIGKLVDLNAFYRFWAIEGLLGFWDGYSGNANNFFIYLNPKTDRFHFMPWGADALFRKRGMLNFEFRAPISVKTKGRVAYRLYQLPEGRERYRKTLHGLLKEHWNEKNLLAECDRIEALIKPHLNREQYRFSRSLDGTRGFIEARRRDMMKETGDVMPTWRKEPKPPPVIAAIGKIKARFSATWMEDSPRERTNIGKVELSLSMGDREVSLKDAGVHASWTGGFGRSSKPSVRIVATRVDNDRQVSFDLGMEEDAFHAGDDIQSGGVLKEGRGFSFGPLGMQFIGGKTRLTSAGMREGDKVEGEFEGDVMKLVGMGL</sequence>
<gene>
    <name evidence="1" type="ORF">METZ01_LOCUS104416</name>
</gene>
<name>A0A381WGI1_9ZZZZ</name>
<dbReference type="PANTHER" id="PTHR40050:SF1">
    <property type="entry name" value="INNER SPORE COAT PROTEIN H"/>
    <property type="match status" value="1"/>
</dbReference>